<dbReference type="KEGG" id="dko:I596_1706"/>
<sequence>MFKKILVPTDGSALSHKAIAGAVELATALGAGLVGYCGAEAYALSFAEYTLVDPEQFRAQALAGAQRHANAVARAAAAAGVPCETAAAPCDTVWSGIIEAATAHGCDLILMASHGRRGLSAALLGSETQKVLTHSTIPVLVYR</sequence>
<dbReference type="InterPro" id="IPR006016">
    <property type="entry name" value="UspA"/>
</dbReference>
<organism evidence="3 4">
    <name type="scientific">Dokdonella koreensis DS-123</name>
    <dbReference type="NCBI Taxonomy" id="1300342"/>
    <lineage>
        <taxon>Bacteria</taxon>
        <taxon>Pseudomonadati</taxon>
        <taxon>Pseudomonadota</taxon>
        <taxon>Gammaproteobacteria</taxon>
        <taxon>Lysobacterales</taxon>
        <taxon>Rhodanobacteraceae</taxon>
        <taxon>Dokdonella</taxon>
    </lineage>
</organism>
<accession>A0A160DUI4</accession>
<evidence type="ECO:0000313" key="4">
    <source>
        <dbReference type="Proteomes" id="UP000076830"/>
    </source>
</evidence>
<keyword evidence="4" id="KW-1185">Reference proteome</keyword>
<dbReference type="Pfam" id="PF00582">
    <property type="entry name" value="Usp"/>
    <property type="match status" value="1"/>
</dbReference>
<dbReference type="Proteomes" id="UP000076830">
    <property type="component" value="Chromosome"/>
</dbReference>
<dbReference type="PATRIC" id="fig|1300342.3.peg.1665"/>
<dbReference type="AlphaFoldDB" id="A0A160DUI4"/>
<dbReference type="OrthoDB" id="9792500at2"/>
<dbReference type="PANTHER" id="PTHR46268">
    <property type="entry name" value="STRESS RESPONSE PROTEIN NHAX"/>
    <property type="match status" value="1"/>
</dbReference>
<gene>
    <name evidence="3" type="ORF">I596_1706</name>
</gene>
<protein>
    <submittedName>
        <fullName evidence="3">Universal stress protein</fullName>
    </submittedName>
</protein>
<dbReference type="Gene3D" id="3.40.50.620">
    <property type="entry name" value="HUPs"/>
    <property type="match status" value="1"/>
</dbReference>
<evidence type="ECO:0000256" key="1">
    <source>
        <dbReference type="ARBA" id="ARBA00008791"/>
    </source>
</evidence>
<reference evidence="3 4" key="1">
    <citation type="submission" date="2016-04" db="EMBL/GenBank/DDBJ databases">
        <title>Complete genome sequence of Dokdonella koreensis DS-123T.</title>
        <authorList>
            <person name="Kim J.F."/>
            <person name="Lee H."/>
            <person name="Kwak M.-J."/>
        </authorList>
    </citation>
    <scope>NUCLEOTIDE SEQUENCE [LARGE SCALE GENOMIC DNA]</scope>
    <source>
        <strain evidence="3 4">DS-123</strain>
    </source>
</reference>
<evidence type="ECO:0000313" key="3">
    <source>
        <dbReference type="EMBL" id="ANB17730.1"/>
    </source>
</evidence>
<dbReference type="PANTHER" id="PTHR46268:SF15">
    <property type="entry name" value="UNIVERSAL STRESS PROTEIN HP_0031"/>
    <property type="match status" value="1"/>
</dbReference>
<evidence type="ECO:0000259" key="2">
    <source>
        <dbReference type="Pfam" id="PF00582"/>
    </source>
</evidence>
<dbReference type="EMBL" id="CP015249">
    <property type="protein sequence ID" value="ANB17730.1"/>
    <property type="molecule type" value="Genomic_DNA"/>
</dbReference>
<proteinExistence type="inferred from homology"/>
<dbReference type="InterPro" id="IPR006015">
    <property type="entry name" value="Universal_stress_UspA"/>
</dbReference>
<comment type="similarity">
    <text evidence="1">Belongs to the universal stress protein A family.</text>
</comment>
<dbReference type="RefSeq" id="WP_067646136.1">
    <property type="nucleotide sequence ID" value="NZ_CP015249.1"/>
</dbReference>
<dbReference type="PRINTS" id="PR01438">
    <property type="entry name" value="UNVRSLSTRESS"/>
</dbReference>
<dbReference type="InterPro" id="IPR014729">
    <property type="entry name" value="Rossmann-like_a/b/a_fold"/>
</dbReference>
<dbReference type="SUPFAM" id="SSF52402">
    <property type="entry name" value="Adenine nucleotide alpha hydrolases-like"/>
    <property type="match status" value="1"/>
</dbReference>
<dbReference type="STRING" id="1300342.I596_1706"/>
<feature type="domain" description="UspA" evidence="2">
    <location>
        <begin position="1"/>
        <end position="143"/>
    </location>
</feature>
<dbReference type="CDD" id="cd00293">
    <property type="entry name" value="USP-like"/>
    <property type="match status" value="1"/>
</dbReference>
<name>A0A160DUI4_9GAMM</name>